<protein>
    <submittedName>
        <fullName evidence="2">Prepilin peptidase</fullName>
    </submittedName>
</protein>
<feature type="transmembrane region" description="Helical" evidence="1">
    <location>
        <begin position="123"/>
        <end position="143"/>
    </location>
</feature>
<feature type="transmembrane region" description="Helical" evidence="1">
    <location>
        <begin position="155"/>
        <end position="180"/>
    </location>
</feature>
<dbReference type="EMBL" id="JAEVHL010000001">
    <property type="protein sequence ID" value="MBM0274017.1"/>
    <property type="molecule type" value="Genomic_DNA"/>
</dbReference>
<feature type="transmembrane region" description="Helical" evidence="1">
    <location>
        <begin position="200"/>
        <end position="216"/>
    </location>
</feature>
<dbReference type="Proteomes" id="UP000622245">
    <property type="component" value="Unassembled WGS sequence"/>
</dbReference>
<keyword evidence="1" id="KW-1133">Transmembrane helix</keyword>
<feature type="transmembrane region" description="Helical" evidence="1">
    <location>
        <begin position="68"/>
        <end position="91"/>
    </location>
</feature>
<evidence type="ECO:0000256" key="1">
    <source>
        <dbReference type="SAM" id="Phobius"/>
    </source>
</evidence>
<evidence type="ECO:0000313" key="2">
    <source>
        <dbReference type="EMBL" id="MBM0274017.1"/>
    </source>
</evidence>
<proteinExistence type="predicted"/>
<keyword evidence="1" id="KW-0472">Membrane</keyword>
<accession>A0ABS1Y9I7</accession>
<feature type="transmembrane region" description="Helical" evidence="1">
    <location>
        <begin position="98"/>
        <end position="117"/>
    </location>
</feature>
<keyword evidence="3" id="KW-1185">Reference proteome</keyword>
<evidence type="ECO:0000313" key="3">
    <source>
        <dbReference type="Proteomes" id="UP000622245"/>
    </source>
</evidence>
<reference evidence="2 3" key="1">
    <citation type="submission" date="2021-01" db="EMBL/GenBank/DDBJ databases">
        <title>Draft genome sequence of Micromonospora sp. strain STR1s_6.</title>
        <authorList>
            <person name="Karlyshev A."/>
            <person name="Jawad R."/>
        </authorList>
    </citation>
    <scope>NUCLEOTIDE SEQUENCE [LARGE SCALE GENOMIC DNA]</scope>
    <source>
        <strain evidence="2 3">STR1S-6</strain>
    </source>
</reference>
<comment type="caution">
    <text evidence="2">The sequence shown here is derived from an EMBL/GenBank/DDBJ whole genome shotgun (WGS) entry which is preliminary data.</text>
</comment>
<keyword evidence="1" id="KW-0812">Transmembrane</keyword>
<gene>
    <name evidence="2" type="ORF">JM949_00345</name>
</gene>
<name>A0ABS1Y9I7_9ACTN</name>
<organism evidence="2 3">
    <name type="scientific">Micromonospora tarensis</name>
    <dbReference type="NCBI Taxonomy" id="2806100"/>
    <lineage>
        <taxon>Bacteria</taxon>
        <taxon>Bacillati</taxon>
        <taxon>Actinomycetota</taxon>
        <taxon>Actinomycetes</taxon>
        <taxon>Micromonosporales</taxon>
        <taxon>Micromonosporaceae</taxon>
        <taxon>Micromonospora</taxon>
    </lineage>
</organism>
<sequence>MGAALPDVCVRLVTHLGGCHNGEAPMATQASAPCRYLWRAARACLSGLGLAAISAGLTWRISAGLGGLWMVGVWLVMLYAGTLLASVDLALRRLPTPVIGVAALAVAGLLTGHAVAIGEAQKVISATLAAAAVGSAFLLLAVVGGSGLGLGDVRLAALLGAALGPFGWRAVFVGAVLPYALAAPEALTRLALRGDPDIAFGPYLLAGALASVAVLGP</sequence>
<feature type="transmembrane region" description="Helical" evidence="1">
    <location>
        <begin position="43"/>
        <end position="62"/>
    </location>
</feature>